<feature type="transmembrane region" description="Helical" evidence="1">
    <location>
        <begin position="294"/>
        <end position="317"/>
    </location>
</feature>
<evidence type="ECO:0000313" key="3">
    <source>
        <dbReference type="EMBL" id="MFF5293672.1"/>
    </source>
</evidence>
<keyword evidence="4" id="KW-1185">Reference proteome</keyword>
<dbReference type="RefSeq" id="WP_020513302.1">
    <property type="nucleotide sequence ID" value="NZ_JBIAZU010000005.1"/>
</dbReference>
<dbReference type="EMBL" id="JBIAZU010000005">
    <property type="protein sequence ID" value="MFF5293672.1"/>
    <property type="molecule type" value="Genomic_DNA"/>
</dbReference>
<keyword evidence="1" id="KW-0472">Membrane</keyword>
<keyword evidence="1" id="KW-1133">Transmembrane helix</keyword>
<organism evidence="3 4">
    <name type="scientific">Paractinoplanes globisporus</name>
    <dbReference type="NCBI Taxonomy" id="113565"/>
    <lineage>
        <taxon>Bacteria</taxon>
        <taxon>Bacillati</taxon>
        <taxon>Actinomycetota</taxon>
        <taxon>Actinomycetes</taxon>
        <taxon>Micromonosporales</taxon>
        <taxon>Micromonosporaceae</taxon>
        <taxon>Paractinoplanes</taxon>
    </lineage>
</organism>
<comment type="caution">
    <text evidence="3">The sequence shown here is derived from an EMBL/GenBank/DDBJ whole genome shotgun (WGS) entry which is preliminary data.</text>
</comment>
<evidence type="ECO:0000256" key="1">
    <source>
        <dbReference type="SAM" id="Phobius"/>
    </source>
</evidence>
<protein>
    <submittedName>
        <fullName evidence="3">WxL protein peptidoglycan domain-containing protein</fullName>
    </submittedName>
</protein>
<reference evidence="3 4" key="1">
    <citation type="submission" date="2024-10" db="EMBL/GenBank/DDBJ databases">
        <title>The Natural Products Discovery Center: Release of the First 8490 Sequenced Strains for Exploring Actinobacteria Biosynthetic Diversity.</title>
        <authorList>
            <person name="Kalkreuter E."/>
            <person name="Kautsar S.A."/>
            <person name="Yang D."/>
            <person name="Bader C.D."/>
            <person name="Teijaro C.N."/>
            <person name="Fluegel L."/>
            <person name="Davis C.M."/>
            <person name="Simpson J.R."/>
            <person name="Lauterbach L."/>
            <person name="Steele A.D."/>
            <person name="Gui C."/>
            <person name="Meng S."/>
            <person name="Li G."/>
            <person name="Viehrig K."/>
            <person name="Ye F."/>
            <person name="Su P."/>
            <person name="Kiefer A.F."/>
            <person name="Nichols A."/>
            <person name="Cepeda A.J."/>
            <person name="Yan W."/>
            <person name="Fan B."/>
            <person name="Jiang Y."/>
            <person name="Adhikari A."/>
            <person name="Zheng C.-J."/>
            <person name="Schuster L."/>
            <person name="Cowan T.M."/>
            <person name="Smanski M.J."/>
            <person name="Chevrette M.G."/>
            <person name="De Carvalho L.P.S."/>
            <person name="Shen B."/>
        </authorList>
    </citation>
    <scope>NUCLEOTIDE SEQUENCE [LARGE SCALE GENOMIC DNA]</scope>
    <source>
        <strain evidence="3 4">NPDC000087</strain>
    </source>
</reference>
<feature type="signal peptide" evidence="2">
    <location>
        <begin position="1"/>
        <end position="28"/>
    </location>
</feature>
<evidence type="ECO:0000256" key="2">
    <source>
        <dbReference type="SAM" id="SignalP"/>
    </source>
</evidence>
<keyword evidence="2" id="KW-0732">Signal</keyword>
<evidence type="ECO:0000313" key="4">
    <source>
        <dbReference type="Proteomes" id="UP001602245"/>
    </source>
</evidence>
<gene>
    <name evidence="3" type="ORF">ACFY35_29930</name>
</gene>
<keyword evidence="1" id="KW-0812">Transmembrane</keyword>
<sequence length="348" mass="36472">MKTTLVRTAAAALLAAVAAFSSPVPALADEGDVTWTVRTASNAFGTDRSSYSYSVNPGGTVQDALVVANRGKTPLNLGVYTADGYTTATGQLDLRGRTDKQTGIGAWVKGSRATIAVQPGKTAEVPFAVTVPRNATPGDYVGGIVTTLTQPDDAAGINVERRLGIRIKLRVSGDLKPALTVEDLHLDYAGTFNPFAKGHAIVSYTIHNTGNATLSAQQAVTVEGPFGWLKTGAATIAAPPELLPGESWKVSVPVKSVAPAFDVAVTASLTPLLTDASGSTTSLDKVSTTVHGFVVPWTLLVVVLLLVALIVGAVYLSRRTRSHRKDREDARVKEAVEKALREKESQAS</sequence>
<proteinExistence type="predicted"/>
<feature type="chain" id="PRO_5046441382" evidence="2">
    <location>
        <begin position="29"/>
        <end position="348"/>
    </location>
</feature>
<dbReference type="Proteomes" id="UP001602245">
    <property type="component" value="Unassembled WGS sequence"/>
</dbReference>
<accession>A0ABW6WNC9</accession>
<name>A0ABW6WNC9_9ACTN</name>